<dbReference type="GO" id="GO:0000160">
    <property type="term" value="P:phosphorelay signal transduction system"/>
    <property type="evidence" value="ECO:0007669"/>
    <property type="project" value="InterPro"/>
</dbReference>
<dbReference type="InterPro" id="IPR011006">
    <property type="entry name" value="CheY-like_superfamily"/>
</dbReference>
<feature type="domain" description="ANTAR" evidence="3">
    <location>
        <begin position="121"/>
        <end position="181"/>
    </location>
</feature>
<keyword evidence="5" id="KW-1185">Reference proteome</keyword>
<protein>
    <submittedName>
        <fullName evidence="4">Transcriptional regulatory protein pdtaR</fullName>
    </submittedName>
</protein>
<sequence length="184" mass="20034">MLILIAEDESINRLGLKSMLEELGHRVIAATNGREAIRMVERQQPDLAILDIHMPYTDGLQAARAIMADNPLPILILTAYSEQDLIERATDLPIQGYLLKPVAPEALAAAITLGVKRFAEGRAQATRAAQLEADLAARKLIDRAKGRLMQGGMSEAEAYRTIQERARRERQTLAAAAAAVLAGN</sequence>
<dbReference type="PANTHER" id="PTHR43228">
    <property type="entry name" value="TWO-COMPONENT RESPONSE REGULATOR"/>
    <property type="match status" value="1"/>
</dbReference>
<dbReference type="PANTHER" id="PTHR43228:SF6">
    <property type="entry name" value="RESPONSE REGULATOR RECEIVER"/>
    <property type="match status" value="1"/>
</dbReference>
<dbReference type="SUPFAM" id="SSF52172">
    <property type="entry name" value="CheY-like"/>
    <property type="match status" value="1"/>
</dbReference>
<gene>
    <name evidence="4" type="primary">pdtaR</name>
    <name evidence="4" type="ORF">CFX0092_A1040</name>
</gene>
<dbReference type="KEGG" id="pbf:CFX0092_A1040"/>
<dbReference type="InterPro" id="IPR052048">
    <property type="entry name" value="ST_Response_Regulator"/>
</dbReference>
<dbReference type="PIRSF" id="PIRSF036382">
    <property type="entry name" value="RR_antiterm"/>
    <property type="match status" value="1"/>
</dbReference>
<accession>A0A160T233</accession>
<proteinExistence type="predicted"/>
<evidence type="ECO:0000259" key="3">
    <source>
        <dbReference type="PROSITE" id="PS50921"/>
    </source>
</evidence>
<dbReference type="InterPro" id="IPR008327">
    <property type="entry name" value="Sig_transdc_resp-reg_antiterm"/>
</dbReference>
<dbReference type="InterPro" id="IPR036388">
    <property type="entry name" value="WH-like_DNA-bd_sf"/>
</dbReference>
<evidence type="ECO:0000313" key="5">
    <source>
        <dbReference type="Proteomes" id="UP000215027"/>
    </source>
</evidence>
<feature type="modified residue" description="4-aspartylphosphate" evidence="1">
    <location>
        <position position="51"/>
    </location>
</feature>
<dbReference type="PROSITE" id="PS50921">
    <property type="entry name" value="ANTAR"/>
    <property type="match status" value="1"/>
</dbReference>
<dbReference type="Pfam" id="PF03861">
    <property type="entry name" value="ANTAR"/>
    <property type="match status" value="1"/>
</dbReference>
<reference evidence="4" key="1">
    <citation type="submission" date="2016-01" db="EMBL/GenBank/DDBJ databases">
        <authorList>
            <person name="Mcilroy J.S."/>
            <person name="Karst M S."/>
            <person name="Albertsen M."/>
        </authorList>
    </citation>
    <scope>NUCLEOTIDE SEQUENCE</scope>
    <source>
        <strain evidence="4">Cfx-K</strain>
    </source>
</reference>
<dbReference type="Pfam" id="PF00072">
    <property type="entry name" value="Response_reg"/>
    <property type="match status" value="1"/>
</dbReference>
<dbReference type="Gene3D" id="3.40.50.2300">
    <property type="match status" value="1"/>
</dbReference>
<dbReference type="InterPro" id="IPR001789">
    <property type="entry name" value="Sig_transdc_resp-reg_receiver"/>
</dbReference>
<evidence type="ECO:0000313" key="4">
    <source>
        <dbReference type="EMBL" id="CUS02918.2"/>
    </source>
</evidence>
<feature type="domain" description="Response regulatory" evidence="2">
    <location>
        <begin position="2"/>
        <end position="115"/>
    </location>
</feature>
<dbReference type="SMART" id="SM00448">
    <property type="entry name" value="REC"/>
    <property type="match status" value="1"/>
</dbReference>
<dbReference type="Gene3D" id="1.10.10.10">
    <property type="entry name" value="Winged helix-like DNA-binding domain superfamily/Winged helix DNA-binding domain"/>
    <property type="match status" value="1"/>
</dbReference>
<dbReference type="OrthoDB" id="9808843at2"/>
<dbReference type="PROSITE" id="PS50110">
    <property type="entry name" value="RESPONSE_REGULATORY"/>
    <property type="match status" value="1"/>
</dbReference>
<organism evidence="4 5">
    <name type="scientific">Candidatus Promineifilum breve</name>
    <dbReference type="NCBI Taxonomy" id="1806508"/>
    <lineage>
        <taxon>Bacteria</taxon>
        <taxon>Bacillati</taxon>
        <taxon>Chloroflexota</taxon>
        <taxon>Ardenticatenia</taxon>
        <taxon>Candidatus Promineifilales</taxon>
        <taxon>Candidatus Promineifilaceae</taxon>
        <taxon>Candidatus Promineifilum</taxon>
    </lineage>
</organism>
<dbReference type="InterPro" id="IPR005561">
    <property type="entry name" value="ANTAR"/>
</dbReference>
<dbReference type="EMBL" id="LN890655">
    <property type="protein sequence ID" value="CUS02918.2"/>
    <property type="molecule type" value="Genomic_DNA"/>
</dbReference>
<evidence type="ECO:0000259" key="2">
    <source>
        <dbReference type="PROSITE" id="PS50110"/>
    </source>
</evidence>
<dbReference type="SMART" id="SM01012">
    <property type="entry name" value="ANTAR"/>
    <property type="match status" value="1"/>
</dbReference>
<dbReference type="RefSeq" id="WP_095042483.1">
    <property type="nucleotide sequence ID" value="NZ_LN890655.1"/>
</dbReference>
<dbReference type="Proteomes" id="UP000215027">
    <property type="component" value="Chromosome I"/>
</dbReference>
<dbReference type="GO" id="GO:0003723">
    <property type="term" value="F:RNA binding"/>
    <property type="evidence" value="ECO:0007669"/>
    <property type="project" value="InterPro"/>
</dbReference>
<name>A0A160T233_9CHLR</name>
<dbReference type="AlphaFoldDB" id="A0A160T233"/>
<evidence type="ECO:0000256" key="1">
    <source>
        <dbReference type="PROSITE-ProRule" id="PRU00169"/>
    </source>
</evidence>
<keyword evidence="1" id="KW-0597">Phosphoprotein</keyword>